<keyword evidence="3" id="KW-1185">Reference proteome</keyword>
<evidence type="ECO:0000313" key="3">
    <source>
        <dbReference type="Proteomes" id="UP000555564"/>
    </source>
</evidence>
<sequence length="114" mass="12717">MLAVRAGTAYLPWHDPREATRLLRYALHREGFTHTYQSSGTGMSVLSVTTELTVWCRKGSFVWTEDGLTVTHPSGDPAGAAQLIKRHLRRPAEEDPQDTWVDDSSGRPPQSSVR</sequence>
<name>A0A7X0IH79_9ACTN</name>
<dbReference type="RefSeq" id="WP_184984351.1">
    <property type="nucleotide sequence ID" value="NZ_BAAALO010000047.1"/>
</dbReference>
<dbReference type="Proteomes" id="UP000555564">
    <property type="component" value="Unassembled WGS sequence"/>
</dbReference>
<proteinExistence type="predicted"/>
<feature type="region of interest" description="Disordered" evidence="1">
    <location>
        <begin position="89"/>
        <end position="114"/>
    </location>
</feature>
<evidence type="ECO:0000313" key="2">
    <source>
        <dbReference type="EMBL" id="MBB6475196.1"/>
    </source>
</evidence>
<accession>A0A7X0IH79</accession>
<dbReference type="EMBL" id="JACHIU010000001">
    <property type="protein sequence ID" value="MBB6475196.1"/>
    <property type="molecule type" value="Genomic_DNA"/>
</dbReference>
<reference evidence="2 3" key="1">
    <citation type="submission" date="2020-08" db="EMBL/GenBank/DDBJ databases">
        <title>Sequencing the genomes of 1000 actinobacteria strains.</title>
        <authorList>
            <person name="Klenk H.-P."/>
        </authorList>
    </citation>
    <scope>NUCLEOTIDE SEQUENCE [LARGE SCALE GENOMIC DNA]</scope>
    <source>
        <strain evidence="2 3">DSM 44936</strain>
    </source>
</reference>
<organism evidence="2 3">
    <name type="scientific">Sphaerisporangium rubeum</name>
    <dbReference type="NCBI Taxonomy" id="321317"/>
    <lineage>
        <taxon>Bacteria</taxon>
        <taxon>Bacillati</taxon>
        <taxon>Actinomycetota</taxon>
        <taxon>Actinomycetes</taxon>
        <taxon>Streptosporangiales</taxon>
        <taxon>Streptosporangiaceae</taxon>
        <taxon>Sphaerisporangium</taxon>
    </lineage>
</organism>
<gene>
    <name evidence="2" type="ORF">BJ992_004627</name>
</gene>
<comment type="caution">
    <text evidence="2">The sequence shown here is derived from an EMBL/GenBank/DDBJ whole genome shotgun (WGS) entry which is preliminary data.</text>
</comment>
<protein>
    <submittedName>
        <fullName evidence="2">Uncharacterized protein</fullName>
    </submittedName>
</protein>
<dbReference type="AlphaFoldDB" id="A0A7X0IH79"/>
<evidence type="ECO:0000256" key="1">
    <source>
        <dbReference type="SAM" id="MobiDB-lite"/>
    </source>
</evidence>